<gene>
    <name evidence="3" type="ORF">ANCCAN_28223</name>
</gene>
<proteinExistence type="predicted"/>
<dbReference type="OrthoDB" id="419537at2759"/>
<dbReference type="GO" id="GO:0005975">
    <property type="term" value="P:carbohydrate metabolic process"/>
    <property type="evidence" value="ECO:0007669"/>
    <property type="project" value="InterPro"/>
</dbReference>
<feature type="domain" description="Hexokinase C-terminal" evidence="2">
    <location>
        <begin position="15"/>
        <end position="58"/>
    </location>
</feature>
<dbReference type="InterPro" id="IPR022673">
    <property type="entry name" value="Hexokinase_C"/>
</dbReference>
<dbReference type="Proteomes" id="UP000252519">
    <property type="component" value="Unassembled WGS sequence"/>
</dbReference>
<comment type="caution">
    <text evidence="3">The sequence shown here is derived from an EMBL/GenBank/DDBJ whole genome shotgun (WGS) entry which is preliminary data.</text>
</comment>
<sequence>MEDSKAIVHGLANATEPYHHKQMIIDTEWGGFGDRGEAEYIFTQYDKIIDERSDHPGVNS</sequence>
<comment type="pathway">
    <text evidence="1">Carbohydrate degradation; glycolysis; D-glyceraldehyde 3-phosphate and glycerone phosphate from D-glucose: step 1/4.</text>
</comment>
<dbReference type="SUPFAM" id="SSF53067">
    <property type="entry name" value="Actin-like ATPase domain"/>
    <property type="match status" value="1"/>
</dbReference>
<dbReference type="GO" id="GO:0005524">
    <property type="term" value="F:ATP binding"/>
    <property type="evidence" value="ECO:0007669"/>
    <property type="project" value="InterPro"/>
</dbReference>
<dbReference type="GO" id="GO:0016773">
    <property type="term" value="F:phosphotransferase activity, alcohol group as acceptor"/>
    <property type="evidence" value="ECO:0007669"/>
    <property type="project" value="InterPro"/>
</dbReference>
<dbReference type="InterPro" id="IPR043129">
    <property type="entry name" value="ATPase_NBD"/>
</dbReference>
<accession>A0A368F590</accession>
<dbReference type="EMBL" id="JOJR01009457">
    <property type="protein sequence ID" value="RCN26055.1"/>
    <property type="molecule type" value="Genomic_DNA"/>
</dbReference>
<evidence type="ECO:0000313" key="3">
    <source>
        <dbReference type="EMBL" id="RCN26055.1"/>
    </source>
</evidence>
<dbReference type="STRING" id="29170.A0A368F590"/>
<protein>
    <recommendedName>
        <fullName evidence="2">Hexokinase C-terminal domain-containing protein</fullName>
    </recommendedName>
</protein>
<dbReference type="AlphaFoldDB" id="A0A368F590"/>
<reference evidence="3 4" key="1">
    <citation type="submission" date="2014-10" db="EMBL/GenBank/DDBJ databases">
        <title>Draft genome of the hookworm Ancylostoma caninum.</title>
        <authorList>
            <person name="Mitreva M."/>
        </authorList>
    </citation>
    <scope>NUCLEOTIDE SEQUENCE [LARGE SCALE GENOMIC DNA]</scope>
    <source>
        <strain evidence="3 4">Baltimore</strain>
    </source>
</reference>
<evidence type="ECO:0000256" key="1">
    <source>
        <dbReference type="ARBA" id="ARBA00004888"/>
    </source>
</evidence>
<name>A0A368F590_ANCCA</name>
<dbReference type="Gene3D" id="3.40.367.20">
    <property type="match status" value="1"/>
</dbReference>
<dbReference type="Pfam" id="PF03727">
    <property type="entry name" value="Hexokinase_2"/>
    <property type="match status" value="1"/>
</dbReference>
<evidence type="ECO:0000259" key="2">
    <source>
        <dbReference type="Pfam" id="PF03727"/>
    </source>
</evidence>
<organism evidence="3 4">
    <name type="scientific">Ancylostoma caninum</name>
    <name type="common">Dog hookworm</name>
    <dbReference type="NCBI Taxonomy" id="29170"/>
    <lineage>
        <taxon>Eukaryota</taxon>
        <taxon>Metazoa</taxon>
        <taxon>Ecdysozoa</taxon>
        <taxon>Nematoda</taxon>
        <taxon>Chromadorea</taxon>
        <taxon>Rhabditida</taxon>
        <taxon>Rhabditina</taxon>
        <taxon>Rhabditomorpha</taxon>
        <taxon>Strongyloidea</taxon>
        <taxon>Ancylostomatidae</taxon>
        <taxon>Ancylostomatinae</taxon>
        <taxon>Ancylostoma</taxon>
    </lineage>
</organism>
<evidence type="ECO:0000313" key="4">
    <source>
        <dbReference type="Proteomes" id="UP000252519"/>
    </source>
</evidence>
<keyword evidence="4" id="KW-1185">Reference proteome</keyword>